<protein>
    <submittedName>
        <fullName evidence="1">Uncharacterized protein</fullName>
    </submittedName>
</protein>
<dbReference type="Proteomes" id="UP000034032">
    <property type="component" value="Unassembled WGS sequence"/>
</dbReference>
<evidence type="ECO:0000313" key="2">
    <source>
        <dbReference type="Proteomes" id="UP000034032"/>
    </source>
</evidence>
<comment type="caution">
    <text evidence="1">The sequence shown here is derived from an EMBL/GenBank/DDBJ whole genome shotgun (WGS) entry which is preliminary data.</text>
</comment>
<name>A0A0G1KG83_9BACT</name>
<accession>A0A0G1KG83</accession>
<evidence type="ECO:0000313" key="1">
    <source>
        <dbReference type="EMBL" id="KKT82525.1"/>
    </source>
</evidence>
<reference evidence="1 2" key="1">
    <citation type="journal article" date="2015" name="Nature">
        <title>rRNA introns, odd ribosomes, and small enigmatic genomes across a large radiation of phyla.</title>
        <authorList>
            <person name="Brown C.T."/>
            <person name="Hug L.A."/>
            <person name="Thomas B.C."/>
            <person name="Sharon I."/>
            <person name="Castelle C.J."/>
            <person name="Singh A."/>
            <person name="Wilkins M.J."/>
            <person name="Williams K.H."/>
            <person name="Banfield J.F."/>
        </authorList>
    </citation>
    <scope>NUCLEOTIDE SEQUENCE [LARGE SCALE GENOMIC DNA]</scope>
</reference>
<organism evidence="1 2">
    <name type="scientific">Candidatus Yanofskybacteria bacterium GW2011_GWA2_44_9</name>
    <dbReference type="NCBI Taxonomy" id="1619025"/>
    <lineage>
        <taxon>Bacteria</taxon>
        <taxon>Candidatus Yanofskyibacteriota</taxon>
    </lineage>
</organism>
<gene>
    <name evidence="1" type="ORF">UW79_C0005G0050</name>
</gene>
<dbReference type="AlphaFoldDB" id="A0A0G1KG83"/>
<proteinExistence type="predicted"/>
<sequence length="54" mass="6000">MVITGAPRKRLALKGARGFESHPHRLRSAEADLWRDAVRRVCEGDIAIGVTFIV</sequence>
<dbReference type="EMBL" id="LCJR01000005">
    <property type="protein sequence ID" value="KKT82525.1"/>
    <property type="molecule type" value="Genomic_DNA"/>
</dbReference>